<reference evidence="2 3" key="1">
    <citation type="journal article" date="2024" name="G3 (Bethesda)">
        <title>Genome assembly of Hibiscus sabdariffa L. provides insights into metabolisms of medicinal natural products.</title>
        <authorList>
            <person name="Kim T."/>
        </authorList>
    </citation>
    <scope>NUCLEOTIDE SEQUENCE [LARGE SCALE GENOMIC DNA]</scope>
    <source>
        <strain evidence="2">TK-2024</strain>
        <tissue evidence="2">Old leaves</tissue>
    </source>
</reference>
<name>A0ABR2CC24_9ROSI</name>
<organism evidence="2 3">
    <name type="scientific">Hibiscus sabdariffa</name>
    <name type="common">roselle</name>
    <dbReference type="NCBI Taxonomy" id="183260"/>
    <lineage>
        <taxon>Eukaryota</taxon>
        <taxon>Viridiplantae</taxon>
        <taxon>Streptophyta</taxon>
        <taxon>Embryophyta</taxon>
        <taxon>Tracheophyta</taxon>
        <taxon>Spermatophyta</taxon>
        <taxon>Magnoliopsida</taxon>
        <taxon>eudicotyledons</taxon>
        <taxon>Gunneridae</taxon>
        <taxon>Pentapetalae</taxon>
        <taxon>rosids</taxon>
        <taxon>malvids</taxon>
        <taxon>Malvales</taxon>
        <taxon>Malvaceae</taxon>
        <taxon>Malvoideae</taxon>
        <taxon>Hibiscus</taxon>
    </lineage>
</organism>
<feature type="compositionally biased region" description="Basic and acidic residues" evidence="1">
    <location>
        <begin position="1"/>
        <end position="10"/>
    </location>
</feature>
<dbReference type="Proteomes" id="UP001472677">
    <property type="component" value="Unassembled WGS sequence"/>
</dbReference>
<feature type="compositionally biased region" description="Polar residues" evidence="1">
    <location>
        <begin position="11"/>
        <end position="24"/>
    </location>
</feature>
<sequence length="127" mass="14123">MIVDSRKHSPLEQNNSTSSYMSNESAQGNSRFVLLENVAAEVPVNEVGNKGKYVVVESWNKHHLSDNYVVVVIMEKGHSSKPILNNSGGVKVHGAKKNHKGLPRKFLQIKKKSDSKISSQLLLSEWV</sequence>
<gene>
    <name evidence="2" type="ORF">V6N12_068876</name>
</gene>
<feature type="region of interest" description="Disordered" evidence="1">
    <location>
        <begin position="1"/>
        <end position="24"/>
    </location>
</feature>
<proteinExistence type="predicted"/>
<keyword evidence="3" id="KW-1185">Reference proteome</keyword>
<accession>A0ABR2CC24</accession>
<evidence type="ECO:0000313" key="3">
    <source>
        <dbReference type="Proteomes" id="UP001472677"/>
    </source>
</evidence>
<evidence type="ECO:0000313" key="2">
    <source>
        <dbReference type="EMBL" id="KAK8516266.1"/>
    </source>
</evidence>
<dbReference type="EMBL" id="JBBPBM010000059">
    <property type="protein sequence ID" value="KAK8516266.1"/>
    <property type="molecule type" value="Genomic_DNA"/>
</dbReference>
<protein>
    <submittedName>
        <fullName evidence="2">Uncharacterized protein</fullName>
    </submittedName>
</protein>
<evidence type="ECO:0000256" key="1">
    <source>
        <dbReference type="SAM" id="MobiDB-lite"/>
    </source>
</evidence>
<comment type="caution">
    <text evidence="2">The sequence shown here is derived from an EMBL/GenBank/DDBJ whole genome shotgun (WGS) entry which is preliminary data.</text>
</comment>